<dbReference type="GO" id="GO:0005681">
    <property type="term" value="C:spliceosomal complex"/>
    <property type="evidence" value="ECO:0007669"/>
    <property type="project" value="TreeGrafter"/>
</dbReference>
<dbReference type="Pfam" id="PF25088">
    <property type="entry name" value="GPKOW_C"/>
    <property type="match status" value="1"/>
</dbReference>
<name>F2U919_SALR5</name>
<evidence type="ECO:0000256" key="3">
    <source>
        <dbReference type="ARBA" id="ARBA00022737"/>
    </source>
</evidence>
<dbReference type="Proteomes" id="UP000007799">
    <property type="component" value="Unassembled WGS sequence"/>
</dbReference>
<keyword evidence="8" id="KW-1185">Reference proteome</keyword>
<accession>F2U919</accession>
<dbReference type="GO" id="GO:0003676">
    <property type="term" value="F:nucleic acid binding"/>
    <property type="evidence" value="ECO:0007669"/>
    <property type="project" value="InterPro"/>
</dbReference>
<organism evidence="8">
    <name type="scientific">Salpingoeca rosetta (strain ATCC 50818 / BSB-021)</name>
    <dbReference type="NCBI Taxonomy" id="946362"/>
    <lineage>
        <taxon>Eukaryota</taxon>
        <taxon>Choanoflagellata</taxon>
        <taxon>Craspedida</taxon>
        <taxon>Salpingoecidae</taxon>
        <taxon>Salpingoeca</taxon>
    </lineage>
</organism>
<feature type="compositionally biased region" description="Basic and acidic residues" evidence="5">
    <location>
        <begin position="636"/>
        <end position="652"/>
    </location>
</feature>
<dbReference type="eggNOG" id="KOG4315">
    <property type="taxonomic scope" value="Eukaryota"/>
</dbReference>
<feature type="compositionally biased region" description="Acidic residues" evidence="5">
    <location>
        <begin position="109"/>
        <end position="123"/>
    </location>
</feature>
<feature type="domain" description="G-patch" evidence="6">
    <location>
        <begin position="299"/>
        <end position="345"/>
    </location>
</feature>
<dbReference type="Pfam" id="PF12656">
    <property type="entry name" value="G-patch_2"/>
    <property type="match status" value="1"/>
</dbReference>
<feature type="compositionally biased region" description="Low complexity" evidence="5">
    <location>
        <begin position="209"/>
        <end position="226"/>
    </location>
</feature>
<feature type="compositionally biased region" description="Low complexity" evidence="5">
    <location>
        <begin position="47"/>
        <end position="69"/>
    </location>
</feature>
<feature type="region of interest" description="Disordered" evidence="5">
    <location>
        <begin position="163"/>
        <end position="226"/>
    </location>
</feature>
<dbReference type="InterPro" id="IPR045166">
    <property type="entry name" value="Spp2-like"/>
</dbReference>
<dbReference type="PANTHER" id="PTHR15818">
    <property type="entry name" value="G PATCH AND KOW-CONTAINING"/>
    <property type="match status" value="1"/>
</dbReference>
<evidence type="ECO:0000313" key="8">
    <source>
        <dbReference type="Proteomes" id="UP000007799"/>
    </source>
</evidence>
<dbReference type="InterPro" id="IPR026822">
    <property type="entry name" value="Spp2/MOS2_G-patch"/>
</dbReference>
<comment type="subcellular location">
    <subcellularLocation>
        <location evidence="1">Nucleus</location>
    </subcellularLocation>
</comment>
<keyword evidence="4" id="KW-0539">Nucleus</keyword>
<dbReference type="PROSITE" id="PS50174">
    <property type="entry name" value="G_PATCH"/>
    <property type="match status" value="1"/>
</dbReference>
<feature type="compositionally biased region" description="Low complexity" evidence="5">
    <location>
        <begin position="16"/>
        <end position="32"/>
    </location>
</feature>
<feature type="region of interest" description="Disordered" evidence="5">
    <location>
        <begin position="1"/>
        <end position="138"/>
    </location>
</feature>
<feature type="compositionally biased region" description="Gly residues" evidence="5">
    <location>
        <begin position="1"/>
        <end position="15"/>
    </location>
</feature>
<feature type="compositionally biased region" description="Basic and acidic residues" evidence="5">
    <location>
        <begin position="172"/>
        <end position="198"/>
    </location>
</feature>
<dbReference type="GO" id="GO:0000398">
    <property type="term" value="P:mRNA splicing, via spliceosome"/>
    <property type="evidence" value="ECO:0007669"/>
    <property type="project" value="InterPro"/>
</dbReference>
<keyword evidence="3" id="KW-0677">Repeat</keyword>
<dbReference type="STRING" id="946362.F2U919"/>
<dbReference type="InterPro" id="IPR005824">
    <property type="entry name" value="KOW"/>
</dbReference>
<dbReference type="InterPro" id="IPR000467">
    <property type="entry name" value="G_patch_dom"/>
</dbReference>
<dbReference type="KEGG" id="sre:PTSG_04937"/>
<evidence type="ECO:0000256" key="2">
    <source>
        <dbReference type="ARBA" id="ARBA00010966"/>
    </source>
</evidence>
<dbReference type="AlphaFoldDB" id="F2U919"/>
<feature type="region of interest" description="Disordered" evidence="5">
    <location>
        <begin position="470"/>
        <end position="699"/>
    </location>
</feature>
<sequence length="821" mass="89916">MVGGSGGDRGDGGAAGQDQRPSQQQQRQQEQQEQQREQKGSRGISFSLGGVKSGSNGSNGSSSSGSSSNRSKKPISFALGGGKTKPSSLSSSSSRRTSRKHGSSRRDDKDDDDDGDDYDDDDASGTAGSVQFLSSFDDARPLEEVRKSQKVDLVIPLQKVNAWQDPTAAEKAAAEEAERAKQNEKEKEKHMTAEEKLRAALGKQKQQESGAALSGSTADAAAAVAAAASKKKTLEQRAIEAILSSKEDVQKEEIDAIPLLMRNRAPGTEQAQTDDEKFKMDVAQRPDESKLDDYDRVPVDAFGAAMLRGMGWKEGEAIGGTFQGLIEPIEYVPRMNRLGLGATRDLELKPDYKHMAKKYIKPGEKRTSVSQVSAKIGADGRARNIKRASEQVYEEEVVRMQRGAYVFVVSGAHEGHAGTITRLHNLQVDVRLALSGAVITVDERRVRPVASTDYKARVALLRSGGVDAVLAKQEQERRHSRRDGDRGDGDRDRGDGGRESRQLDRGRGSGHRDDGDDDGGDDAGRSRRRRDGGGGDMDVSADMRRSGREQSPEDDATRGGSRKKKKEKKSKKGKKGKKHKKKERRGGGDSDDDDDDSSSSSHDTRDADDRRPRDDTDVRDRGASSSSSSSSSRRRAAGEGERGRDGGADDASRKRRHRAAAVVLGDDDDDDYRGDGRHRGHGSAHISKRPKRSTSSKRQPAIWVCPDIRVRIISETFARGKHYNRKVRVMDVMSVDEITCITDEGSMLEGLRQRDLETIVPKQPNARVLCVRGNHRGEVGRMLERIRKKEQVVVQFEDEDNETCVVSFDDVSEYLGQDSGF</sequence>
<dbReference type="GeneID" id="16074832"/>
<reference evidence="7" key="1">
    <citation type="submission" date="2009-08" db="EMBL/GenBank/DDBJ databases">
        <title>Annotation of Salpingoeca rosetta.</title>
        <authorList>
            <consortium name="The Broad Institute Genome Sequencing Platform"/>
            <person name="Russ C."/>
            <person name="Cuomo C."/>
            <person name="Burger G."/>
            <person name="Gray M.W."/>
            <person name="Holland P.W.H."/>
            <person name="King N."/>
            <person name="Lang F.B.F."/>
            <person name="Roger A.J."/>
            <person name="Ruiz-Trillo I."/>
            <person name="Young S.K."/>
            <person name="Zeng Q."/>
            <person name="Gargeya S."/>
            <person name="Alvarado L."/>
            <person name="Berlin A."/>
            <person name="Chapman S.B."/>
            <person name="Chen Z."/>
            <person name="Freedman E."/>
            <person name="Gellesch M."/>
            <person name="Goldberg J."/>
            <person name="Griggs A."/>
            <person name="Gujja S."/>
            <person name="Heilman E."/>
            <person name="Heiman D."/>
            <person name="Howarth C."/>
            <person name="Mehta T."/>
            <person name="Neiman D."/>
            <person name="Pearson M."/>
            <person name="Roberts A."/>
            <person name="Saif S."/>
            <person name="Shea T."/>
            <person name="Shenoy N."/>
            <person name="Sisk P."/>
            <person name="Stolte C."/>
            <person name="Sykes S."/>
            <person name="White J."/>
            <person name="Yandava C."/>
            <person name="Haas B."/>
            <person name="Nusbaum C."/>
            <person name="Birren B."/>
        </authorList>
    </citation>
    <scope>NUCLEOTIDE SEQUENCE [LARGE SCALE GENOMIC DNA]</scope>
    <source>
        <strain evidence="7">ATCC 50818</strain>
    </source>
</reference>
<proteinExistence type="inferred from homology"/>
<evidence type="ECO:0000256" key="5">
    <source>
        <dbReference type="SAM" id="MobiDB-lite"/>
    </source>
</evidence>
<comment type="similarity">
    <text evidence="2">Belongs to the MOS2 family.</text>
</comment>
<feature type="compositionally biased region" description="Basic residues" evidence="5">
    <location>
        <begin position="560"/>
        <end position="584"/>
    </location>
</feature>
<evidence type="ECO:0000256" key="4">
    <source>
        <dbReference type="ARBA" id="ARBA00023242"/>
    </source>
</evidence>
<evidence type="ECO:0000259" key="6">
    <source>
        <dbReference type="PROSITE" id="PS50174"/>
    </source>
</evidence>
<feature type="compositionally biased region" description="Basic residues" evidence="5">
    <location>
        <begin position="676"/>
        <end position="695"/>
    </location>
</feature>
<dbReference type="SMART" id="SM00739">
    <property type="entry name" value="KOW"/>
    <property type="match status" value="2"/>
</dbReference>
<dbReference type="PANTHER" id="PTHR15818:SF2">
    <property type="entry name" value="G-PATCH DOMAIN AND KOW MOTIFS-CONTAINING PROTEIN"/>
    <property type="match status" value="1"/>
</dbReference>
<dbReference type="EMBL" id="GL832965">
    <property type="protein sequence ID" value="EGD73222.1"/>
    <property type="molecule type" value="Genomic_DNA"/>
</dbReference>
<evidence type="ECO:0000313" key="7">
    <source>
        <dbReference type="EMBL" id="EGD73222.1"/>
    </source>
</evidence>
<dbReference type="RefSeq" id="XP_004994253.1">
    <property type="nucleotide sequence ID" value="XM_004994196.1"/>
</dbReference>
<dbReference type="OrthoDB" id="5577072at2759"/>
<dbReference type="FunCoup" id="F2U919">
    <property type="interactions" value="1390"/>
</dbReference>
<dbReference type="InParanoid" id="F2U919"/>
<protein>
    <recommendedName>
        <fullName evidence="6">G-patch domain-containing protein</fullName>
    </recommendedName>
</protein>
<dbReference type="SMART" id="SM00443">
    <property type="entry name" value="G_patch"/>
    <property type="match status" value="1"/>
</dbReference>
<dbReference type="InterPro" id="IPR041994">
    <property type="entry name" value="GPKOW_KOW2"/>
</dbReference>
<gene>
    <name evidence="7" type="ORF">PTSG_04937</name>
</gene>
<evidence type="ECO:0000256" key="1">
    <source>
        <dbReference type="ARBA" id="ARBA00004123"/>
    </source>
</evidence>
<dbReference type="CDD" id="cd13153">
    <property type="entry name" value="KOW_GPKOW_B"/>
    <property type="match status" value="1"/>
</dbReference>
<feature type="compositionally biased region" description="Basic and acidic residues" evidence="5">
    <location>
        <begin position="473"/>
        <end position="514"/>
    </location>
</feature>
<feature type="compositionally biased region" description="Basic and acidic residues" evidence="5">
    <location>
        <begin position="602"/>
        <end position="622"/>
    </location>
</feature>
<feature type="compositionally biased region" description="Basic and acidic residues" evidence="5">
    <location>
        <begin position="541"/>
        <end position="557"/>
    </location>
</feature>